<sequence>MNFQYPRSSFKYEELRNLRARIDGLTPNFRELRKLESEVSGHEDIPHSGNSCRKPDRTTAHAKASCLVLCQQIRDHFPREIRDLIYEHLSTEDGIRVQGFYGSWRKEYPRYDPPFSLVAMPRRHFMDAAYVGPDLLKELVENWYRTSTFVISDPITSGILTLLCSDVWGLGLRPRDLLTRVVIQFSCCGTYSRPDALLRNLGLLVKFGTRTHLAIRFPRIYVPRPWCCGKYQKCGGGYAYHFGKILPVLRRLRDGGYKFCVSIQESHTLCSAYGSGLSLEAWLERLRWFDEAPDKQYAGLPAEPIPPNCVWMVES</sequence>
<dbReference type="OrthoDB" id="3795413at2759"/>
<accession>A0A7C8MAL5</accession>
<proteinExistence type="predicted"/>
<organism evidence="1 2">
    <name type="scientific">Massariosphaeria phaeospora</name>
    <dbReference type="NCBI Taxonomy" id="100035"/>
    <lineage>
        <taxon>Eukaryota</taxon>
        <taxon>Fungi</taxon>
        <taxon>Dikarya</taxon>
        <taxon>Ascomycota</taxon>
        <taxon>Pezizomycotina</taxon>
        <taxon>Dothideomycetes</taxon>
        <taxon>Pleosporomycetidae</taxon>
        <taxon>Pleosporales</taxon>
        <taxon>Pleosporales incertae sedis</taxon>
        <taxon>Massariosphaeria</taxon>
    </lineage>
</organism>
<evidence type="ECO:0000313" key="2">
    <source>
        <dbReference type="Proteomes" id="UP000481861"/>
    </source>
</evidence>
<evidence type="ECO:0000313" key="1">
    <source>
        <dbReference type="EMBL" id="KAF2870543.1"/>
    </source>
</evidence>
<dbReference type="AlphaFoldDB" id="A0A7C8MAL5"/>
<gene>
    <name evidence="1" type="ORF">BDV95DRAFT_63236</name>
</gene>
<protein>
    <submittedName>
        <fullName evidence="1">Uncharacterized protein</fullName>
    </submittedName>
</protein>
<reference evidence="1 2" key="1">
    <citation type="submission" date="2020-01" db="EMBL/GenBank/DDBJ databases">
        <authorList>
            <consortium name="DOE Joint Genome Institute"/>
            <person name="Haridas S."/>
            <person name="Albert R."/>
            <person name="Binder M."/>
            <person name="Bloem J."/>
            <person name="Labutti K."/>
            <person name="Salamov A."/>
            <person name="Andreopoulos B."/>
            <person name="Baker S.E."/>
            <person name="Barry K."/>
            <person name="Bills G."/>
            <person name="Bluhm B.H."/>
            <person name="Cannon C."/>
            <person name="Castanera R."/>
            <person name="Culley D.E."/>
            <person name="Daum C."/>
            <person name="Ezra D."/>
            <person name="Gonzalez J.B."/>
            <person name="Henrissat B."/>
            <person name="Kuo A."/>
            <person name="Liang C."/>
            <person name="Lipzen A."/>
            <person name="Lutzoni F."/>
            <person name="Magnuson J."/>
            <person name="Mondo S."/>
            <person name="Nolan M."/>
            <person name="Ohm R."/>
            <person name="Pangilinan J."/>
            <person name="Park H.-J.H."/>
            <person name="Ramirez L."/>
            <person name="Alfaro M."/>
            <person name="Sun H."/>
            <person name="Tritt A."/>
            <person name="Yoshinaga Y."/>
            <person name="Zwiers L.-H.L."/>
            <person name="Turgeon B.G."/>
            <person name="Goodwin S.B."/>
            <person name="Spatafora J.W."/>
            <person name="Crous P.W."/>
            <person name="Grigoriev I.V."/>
        </authorList>
    </citation>
    <scope>NUCLEOTIDE SEQUENCE [LARGE SCALE GENOMIC DNA]</scope>
    <source>
        <strain evidence="1 2">CBS 611.86</strain>
    </source>
</reference>
<keyword evidence="2" id="KW-1185">Reference proteome</keyword>
<comment type="caution">
    <text evidence="1">The sequence shown here is derived from an EMBL/GenBank/DDBJ whole genome shotgun (WGS) entry which is preliminary data.</text>
</comment>
<dbReference type="Proteomes" id="UP000481861">
    <property type="component" value="Unassembled WGS sequence"/>
</dbReference>
<dbReference type="EMBL" id="JAADJZ010000013">
    <property type="protein sequence ID" value="KAF2870543.1"/>
    <property type="molecule type" value="Genomic_DNA"/>
</dbReference>
<name>A0A7C8MAL5_9PLEO</name>